<dbReference type="EMBL" id="JH993061">
    <property type="protein sequence ID" value="EKX37312.1"/>
    <property type="molecule type" value="Genomic_DNA"/>
</dbReference>
<dbReference type="InterPro" id="IPR037365">
    <property type="entry name" value="Slowmo/Ups"/>
</dbReference>
<dbReference type="RefSeq" id="XP_005824292.1">
    <property type="nucleotide sequence ID" value="XM_005824235.1"/>
</dbReference>
<feature type="region of interest" description="Disordered" evidence="1">
    <location>
        <begin position="134"/>
        <end position="171"/>
    </location>
</feature>
<dbReference type="Proteomes" id="UP000011087">
    <property type="component" value="Unassembled WGS sequence"/>
</dbReference>
<dbReference type="Pfam" id="PF04707">
    <property type="entry name" value="PRELI"/>
    <property type="match status" value="1"/>
</dbReference>
<name>L1IMK7_GUITC</name>
<dbReference type="eggNOG" id="KOG3336">
    <property type="taxonomic scope" value="Eukaryota"/>
</dbReference>
<evidence type="ECO:0000313" key="5">
    <source>
        <dbReference type="Proteomes" id="UP000011087"/>
    </source>
</evidence>
<dbReference type="AlphaFoldDB" id="L1IMK7"/>
<feature type="domain" description="PRELI/MSF1" evidence="2">
    <location>
        <begin position="1"/>
        <end position="171"/>
    </location>
</feature>
<accession>L1IMK7</accession>
<proteinExistence type="predicted"/>
<evidence type="ECO:0000256" key="1">
    <source>
        <dbReference type="SAM" id="MobiDB-lite"/>
    </source>
</evidence>
<evidence type="ECO:0000313" key="4">
    <source>
        <dbReference type="EnsemblProtists" id="EKX37312"/>
    </source>
</evidence>
<dbReference type="PROSITE" id="PS50904">
    <property type="entry name" value="PRELI_MSF1"/>
    <property type="match status" value="1"/>
</dbReference>
<dbReference type="OrthoDB" id="407630at2759"/>
<reference evidence="3 5" key="1">
    <citation type="journal article" date="2012" name="Nature">
        <title>Algal genomes reveal evolutionary mosaicism and the fate of nucleomorphs.</title>
        <authorList>
            <consortium name="DOE Joint Genome Institute"/>
            <person name="Curtis B.A."/>
            <person name="Tanifuji G."/>
            <person name="Burki F."/>
            <person name="Gruber A."/>
            <person name="Irimia M."/>
            <person name="Maruyama S."/>
            <person name="Arias M.C."/>
            <person name="Ball S.G."/>
            <person name="Gile G.H."/>
            <person name="Hirakawa Y."/>
            <person name="Hopkins J.F."/>
            <person name="Kuo A."/>
            <person name="Rensing S.A."/>
            <person name="Schmutz J."/>
            <person name="Symeonidi A."/>
            <person name="Elias M."/>
            <person name="Eveleigh R.J."/>
            <person name="Herman E.K."/>
            <person name="Klute M.J."/>
            <person name="Nakayama T."/>
            <person name="Obornik M."/>
            <person name="Reyes-Prieto A."/>
            <person name="Armbrust E.V."/>
            <person name="Aves S.J."/>
            <person name="Beiko R.G."/>
            <person name="Coutinho P."/>
            <person name="Dacks J.B."/>
            <person name="Durnford D.G."/>
            <person name="Fast N.M."/>
            <person name="Green B.R."/>
            <person name="Grisdale C.J."/>
            <person name="Hempel F."/>
            <person name="Henrissat B."/>
            <person name="Hoppner M.P."/>
            <person name="Ishida K."/>
            <person name="Kim E."/>
            <person name="Koreny L."/>
            <person name="Kroth P.G."/>
            <person name="Liu Y."/>
            <person name="Malik S.B."/>
            <person name="Maier U.G."/>
            <person name="McRose D."/>
            <person name="Mock T."/>
            <person name="Neilson J.A."/>
            <person name="Onodera N.T."/>
            <person name="Poole A.M."/>
            <person name="Pritham E.J."/>
            <person name="Richards T.A."/>
            <person name="Rocap G."/>
            <person name="Roy S.W."/>
            <person name="Sarai C."/>
            <person name="Schaack S."/>
            <person name="Shirato S."/>
            <person name="Slamovits C.H."/>
            <person name="Spencer D.F."/>
            <person name="Suzuki S."/>
            <person name="Worden A.Z."/>
            <person name="Zauner S."/>
            <person name="Barry K."/>
            <person name="Bell C."/>
            <person name="Bharti A.K."/>
            <person name="Crow J.A."/>
            <person name="Grimwood J."/>
            <person name="Kramer R."/>
            <person name="Lindquist E."/>
            <person name="Lucas S."/>
            <person name="Salamov A."/>
            <person name="McFadden G.I."/>
            <person name="Lane C.E."/>
            <person name="Keeling P.J."/>
            <person name="Gray M.W."/>
            <person name="Grigoriev I.V."/>
            <person name="Archibald J.M."/>
        </authorList>
    </citation>
    <scope>NUCLEOTIDE SEQUENCE</scope>
    <source>
        <strain evidence="3 5">CCMP2712</strain>
    </source>
</reference>
<reference evidence="5" key="2">
    <citation type="submission" date="2012-11" db="EMBL/GenBank/DDBJ databases">
        <authorList>
            <person name="Kuo A."/>
            <person name="Curtis B.A."/>
            <person name="Tanifuji G."/>
            <person name="Burki F."/>
            <person name="Gruber A."/>
            <person name="Irimia M."/>
            <person name="Maruyama S."/>
            <person name="Arias M.C."/>
            <person name="Ball S.G."/>
            <person name="Gile G.H."/>
            <person name="Hirakawa Y."/>
            <person name="Hopkins J.F."/>
            <person name="Rensing S.A."/>
            <person name="Schmutz J."/>
            <person name="Symeonidi A."/>
            <person name="Elias M."/>
            <person name="Eveleigh R.J."/>
            <person name="Herman E.K."/>
            <person name="Klute M.J."/>
            <person name="Nakayama T."/>
            <person name="Obornik M."/>
            <person name="Reyes-Prieto A."/>
            <person name="Armbrust E.V."/>
            <person name="Aves S.J."/>
            <person name="Beiko R.G."/>
            <person name="Coutinho P."/>
            <person name="Dacks J.B."/>
            <person name="Durnford D.G."/>
            <person name="Fast N.M."/>
            <person name="Green B.R."/>
            <person name="Grisdale C."/>
            <person name="Hempe F."/>
            <person name="Henrissat B."/>
            <person name="Hoppner M.P."/>
            <person name="Ishida K.-I."/>
            <person name="Kim E."/>
            <person name="Koreny L."/>
            <person name="Kroth P.G."/>
            <person name="Liu Y."/>
            <person name="Malik S.-B."/>
            <person name="Maier U.G."/>
            <person name="McRose D."/>
            <person name="Mock T."/>
            <person name="Neilson J.A."/>
            <person name="Onodera N.T."/>
            <person name="Poole A.M."/>
            <person name="Pritham E.J."/>
            <person name="Richards T.A."/>
            <person name="Rocap G."/>
            <person name="Roy S.W."/>
            <person name="Sarai C."/>
            <person name="Schaack S."/>
            <person name="Shirato S."/>
            <person name="Slamovits C.H."/>
            <person name="Spencer D.F."/>
            <person name="Suzuki S."/>
            <person name="Worden A.Z."/>
            <person name="Zauner S."/>
            <person name="Barry K."/>
            <person name="Bell C."/>
            <person name="Bharti A.K."/>
            <person name="Crow J.A."/>
            <person name="Grimwood J."/>
            <person name="Kramer R."/>
            <person name="Lindquist E."/>
            <person name="Lucas S."/>
            <person name="Salamov A."/>
            <person name="McFadden G.I."/>
            <person name="Lane C.E."/>
            <person name="Keeling P.J."/>
            <person name="Gray M.W."/>
            <person name="Grigoriev I.V."/>
            <person name="Archibald J.M."/>
        </authorList>
    </citation>
    <scope>NUCLEOTIDE SEQUENCE</scope>
    <source>
        <strain evidence="5">CCMP2712</strain>
    </source>
</reference>
<dbReference type="HOGENOM" id="CLU_1565865_0_0_1"/>
<protein>
    <recommendedName>
        <fullName evidence="2">PRELI/MSF1 domain-containing protein</fullName>
    </recommendedName>
</protein>
<sequence>MPTTQEHQGVYPKSWSMVTAFLWDKYNGHAWVRDVDVIDRHIDVQGRLHSRRLLTLYSKTPFVLRPILGASVRPFYLLEDSVVDLENRTMEVNVCNVNLRNICFCKSESSYTPDADNPSYTRYGIMVQTRAFPKEISSTSSSSSSSSSSSCSLQNPDMAENSSPRFQAIHR</sequence>
<evidence type="ECO:0000313" key="3">
    <source>
        <dbReference type="EMBL" id="EKX37312.1"/>
    </source>
</evidence>
<reference evidence="4" key="3">
    <citation type="submission" date="2015-06" db="UniProtKB">
        <authorList>
            <consortium name="EnsemblProtists"/>
        </authorList>
    </citation>
    <scope>IDENTIFICATION</scope>
</reference>
<dbReference type="PANTHER" id="PTHR11158">
    <property type="entry name" value="MSF1/PX19 RELATED"/>
    <property type="match status" value="1"/>
</dbReference>
<dbReference type="GeneID" id="17294008"/>
<dbReference type="EnsemblProtists" id="EKX37312">
    <property type="protein sequence ID" value="EKX37312"/>
    <property type="gene ID" value="GUITHDRAFT_145129"/>
</dbReference>
<organism evidence="3">
    <name type="scientific">Guillardia theta (strain CCMP2712)</name>
    <name type="common">Cryptophyte</name>
    <dbReference type="NCBI Taxonomy" id="905079"/>
    <lineage>
        <taxon>Eukaryota</taxon>
        <taxon>Cryptophyceae</taxon>
        <taxon>Pyrenomonadales</taxon>
        <taxon>Geminigeraceae</taxon>
        <taxon>Guillardia</taxon>
    </lineage>
</organism>
<keyword evidence="5" id="KW-1185">Reference proteome</keyword>
<feature type="compositionally biased region" description="Low complexity" evidence="1">
    <location>
        <begin position="137"/>
        <end position="152"/>
    </location>
</feature>
<dbReference type="KEGG" id="gtt:GUITHDRAFT_145129"/>
<dbReference type="PaxDb" id="55529-EKX37312"/>
<dbReference type="GO" id="GO:0005758">
    <property type="term" value="C:mitochondrial intermembrane space"/>
    <property type="evidence" value="ECO:0007669"/>
    <property type="project" value="InterPro"/>
</dbReference>
<gene>
    <name evidence="3" type="ORF">GUITHDRAFT_145129</name>
</gene>
<evidence type="ECO:0000259" key="2">
    <source>
        <dbReference type="PROSITE" id="PS50904"/>
    </source>
</evidence>
<dbReference type="InterPro" id="IPR006797">
    <property type="entry name" value="PRELI/MSF1_dom"/>
</dbReference>
<dbReference type="STRING" id="905079.L1IMK7"/>
<dbReference type="OMA" id="YCPWNEK"/>